<evidence type="ECO:0000256" key="5">
    <source>
        <dbReference type="ARBA" id="ARBA00022723"/>
    </source>
</evidence>
<comment type="cofactor">
    <cofactor evidence="2">
        <name>Fe(2+)</name>
        <dbReference type="ChEBI" id="CHEBI:29033"/>
    </cofactor>
</comment>
<evidence type="ECO:0000256" key="10">
    <source>
        <dbReference type="ARBA" id="ARBA00039005"/>
    </source>
</evidence>
<dbReference type="InterPro" id="IPR014710">
    <property type="entry name" value="RmlC-like_jellyroll"/>
</dbReference>
<evidence type="ECO:0000313" key="11">
    <source>
        <dbReference type="EMBL" id="KAF7353563.1"/>
    </source>
</evidence>
<evidence type="ECO:0000256" key="4">
    <source>
        <dbReference type="ARBA" id="ARBA00022605"/>
    </source>
</evidence>
<name>A0A8H7CZW6_9AGAR</name>
<dbReference type="Proteomes" id="UP000623467">
    <property type="component" value="Unassembled WGS sequence"/>
</dbReference>
<dbReference type="GO" id="GO:0009086">
    <property type="term" value="P:methionine biosynthetic process"/>
    <property type="evidence" value="ECO:0007669"/>
    <property type="project" value="UniProtKB-KW"/>
</dbReference>
<sequence>MHVYYYDNLPTDQRLLHITDPFDGHENGVDEADDTFEVNRVAKERGYKNRDVINVSREGMGSVYEEKIRGFFEKHTREDEEPQPILSGGGLFDVRGAASPPLQADIPGHLVRVVCPSRDDYPKRGPI</sequence>
<evidence type="ECO:0000256" key="2">
    <source>
        <dbReference type="ARBA" id="ARBA00001954"/>
    </source>
</evidence>
<dbReference type="EMBL" id="JACAZH010000012">
    <property type="protein sequence ID" value="KAF7353563.1"/>
    <property type="molecule type" value="Genomic_DNA"/>
</dbReference>
<evidence type="ECO:0000256" key="6">
    <source>
        <dbReference type="ARBA" id="ARBA00022964"/>
    </source>
</evidence>
<dbReference type="SUPFAM" id="SSF51182">
    <property type="entry name" value="RmlC-like cupins"/>
    <property type="match status" value="1"/>
</dbReference>
<dbReference type="InterPro" id="IPR011051">
    <property type="entry name" value="RmlC_Cupin_sf"/>
</dbReference>
<evidence type="ECO:0000313" key="12">
    <source>
        <dbReference type="Proteomes" id="UP000623467"/>
    </source>
</evidence>
<dbReference type="AlphaFoldDB" id="A0A8H7CZW6"/>
<evidence type="ECO:0000256" key="1">
    <source>
        <dbReference type="ARBA" id="ARBA00000428"/>
    </source>
</evidence>
<comment type="catalytic activity">
    <reaction evidence="1">
        <text>1,2-dihydroxy-5-(methylsulfanyl)pent-1-en-3-one + O2 = 4-methylsulfanyl-2-oxobutanoate + formate + 2 H(+)</text>
        <dbReference type="Rhea" id="RHEA:24504"/>
        <dbReference type="ChEBI" id="CHEBI:15378"/>
        <dbReference type="ChEBI" id="CHEBI:15379"/>
        <dbReference type="ChEBI" id="CHEBI:15740"/>
        <dbReference type="ChEBI" id="CHEBI:16723"/>
        <dbReference type="ChEBI" id="CHEBI:49252"/>
        <dbReference type="EC" id="1.13.11.54"/>
    </reaction>
</comment>
<proteinExistence type="predicted"/>
<dbReference type="OrthoDB" id="1867259at2759"/>
<keyword evidence="12" id="KW-1185">Reference proteome</keyword>
<dbReference type="PANTHER" id="PTHR23418:SF0">
    <property type="entry name" value="ACIREDUCTONE DIOXYGENASE"/>
    <property type="match status" value="1"/>
</dbReference>
<keyword evidence="6 11" id="KW-0223">Dioxygenase</keyword>
<dbReference type="GO" id="GO:0046872">
    <property type="term" value="F:metal ion binding"/>
    <property type="evidence" value="ECO:0007669"/>
    <property type="project" value="UniProtKB-KW"/>
</dbReference>
<dbReference type="GO" id="GO:0010309">
    <property type="term" value="F:acireductone dioxygenase [iron(II)-requiring] activity"/>
    <property type="evidence" value="ECO:0007669"/>
    <property type="project" value="UniProtKB-EC"/>
</dbReference>
<evidence type="ECO:0000256" key="7">
    <source>
        <dbReference type="ARBA" id="ARBA00023002"/>
    </source>
</evidence>
<keyword evidence="4" id="KW-0028">Amino-acid biosynthesis</keyword>
<evidence type="ECO:0000256" key="8">
    <source>
        <dbReference type="ARBA" id="ARBA00023004"/>
    </source>
</evidence>
<keyword evidence="8" id="KW-0408">Iron</keyword>
<gene>
    <name evidence="11" type="ORF">MSAN_01546600</name>
</gene>
<evidence type="ECO:0000256" key="9">
    <source>
        <dbReference type="ARBA" id="ARBA00023167"/>
    </source>
</evidence>
<keyword evidence="7" id="KW-0560">Oxidoreductase</keyword>
<keyword evidence="3" id="KW-0533">Nickel</keyword>
<dbReference type="EC" id="1.13.11.54" evidence="10"/>
<evidence type="ECO:0000256" key="3">
    <source>
        <dbReference type="ARBA" id="ARBA00022596"/>
    </source>
</evidence>
<reference evidence="11" key="1">
    <citation type="submission" date="2020-05" db="EMBL/GenBank/DDBJ databases">
        <title>Mycena genomes resolve the evolution of fungal bioluminescence.</title>
        <authorList>
            <person name="Tsai I.J."/>
        </authorList>
    </citation>
    <scope>NUCLEOTIDE SEQUENCE</scope>
    <source>
        <strain evidence="11">160909Yilan</strain>
    </source>
</reference>
<keyword evidence="5" id="KW-0479">Metal-binding</keyword>
<comment type="caution">
    <text evidence="11">The sequence shown here is derived from an EMBL/GenBank/DDBJ whole genome shotgun (WGS) entry which is preliminary data.</text>
</comment>
<dbReference type="Pfam" id="PF03079">
    <property type="entry name" value="ARD"/>
    <property type="match status" value="1"/>
</dbReference>
<dbReference type="InterPro" id="IPR004313">
    <property type="entry name" value="ARD"/>
</dbReference>
<organism evidence="11 12">
    <name type="scientific">Mycena sanguinolenta</name>
    <dbReference type="NCBI Taxonomy" id="230812"/>
    <lineage>
        <taxon>Eukaryota</taxon>
        <taxon>Fungi</taxon>
        <taxon>Dikarya</taxon>
        <taxon>Basidiomycota</taxon>
        <taxon>Agaricomycotina</taxon>
        <taxon>Agaricomycetes</taxon>
        <taxon>Agaricomycetidae</taxon>
        <taxon>Agaricales</taxon>
        <taxon>Marasmiineae</taxon>
        <taxon>Mycenaceae</taxon>
        <taxon>Mycena</taxon>
    </lineage>
</organism>
<protein>
    <recommendedName>
        <fullName evidence="10">acireductone dioxygenase (Fe(2+)-requiring)</fullName>
        <ecNumber evidence="10">1.13.11.54</ecNumber>
    </recommendedName>
</protein>
<dbReference type="PANTHER" id="PTHR23418">
    <property type="entry name" value="ACIREDUCTONE DIOXYGENASE"/>
    <property type="match status" value="1"/>
</dbReference>
<accession>A0A8H7CZW6</accession>
<keyword evidence="9" id="KW-0486">Methionine biosynthesis</keyword>
<dbReference type="Gene3D" id="2.60.120.10">
    <property type="entry name" value="Jelly Rolls"/>
    <property type="match status" value="1"/>
</dbReference>